<evidence type="ECO:0000313" key="3">
    <source>
        <dbReference type="Proteomes" id="UP000239649"/>
    </source>
</evidence>
<feature type="region of interest" description="Disordered" evidence="1">
    <location>
        <begin position="667"/>
        <end position="691"/>
    </location>
</feature>
<dbReference type="OrthoDB" id="10691178at2759"/>
<feature type="compositionally biased region" description="Low complexity" evidence="1">
    <location>
        <begin position="307"/>
        <end position="320"/>
    </location>
</feature>
<feature type="region of interest" description="Disordered" evidence="1">
    <location>
        <begin position="591"/>
        <end position="619"/>
    </location>
</feature>
<dbReference type="AlphaFoldDB" id="A0A2P6V9T4"/>
<sequence>MRRQRPLGAGRNGSTRGSALDGRSGSRLLPDSHVELQAPRAAPGGRCASYMPMNADPRLLPERTGAYVRVPQRGSAASAATAAPQLGAALSQGYGRAPTAFVYTSADTLLATMSLQSPGAHRLAGGAGGLQAFAFSHGGSASAPASPMGRRTMLYTRAAHDPASAHHLPAPDLLDRLTCCAAWRPPPRRRRARRSSPPRLWAWDDSVLGAHGAAAARPIAAVPAPGWRYCGDVTAAAAPMPGQPGVTAIAASFGGGRRPGSGGGMALGLGLAVSGAEQEGAAEQEADMVLVVRSSRPHQLHAEDAAAEAAEAAEEAAAGEAARRAGSRAAFRPPGPLRHKFGNKAQPPRPRSAPASDAERARAAVLRDCGCPHTPRRPAPSSLQAAWEEQRAVRQSARPHSAPRSPHQQQCDDAVEAARLAALHLARRSSSVGAAPSSAGAAAATHAMSVAAGDAEVVVVSSPQAMCIGCRSGQDQQDVVVVATSPRARRSKGRPGSADVGGDLLVVCCSPPASPRKQAALGMCRQDDAATAAAAAAVDPQQRGSRTKLSVTVPGAVGSYSIRADASAKGGAAAGSSACVSPIKAWRQPDAVQPAAAAAPPAPPAWQPQQQAQAPTVSADAADLQRLECEIQRRECSFAGLLADLERISANMSGQAAACGSRAASAGQSKGVASKPASGKAAAGGGSKEEAGDWGWEALLAFEEKIREQQRKLVEQGVLPREYA</sequence>
<proteinExistence type="predicted"/>
<gene>
    <name evidence="2" type="ORF">C2E20_5660</name>
</gene>
<reference evidence="2 3" key="1">
    <citation type="journal article" date="2018" name="Plant J.">
        <title>Genome sequences of Chlorella sorokiniana UTEX 1602 and Micractinium conductrix SAG 241.80: implications to maltose excretion by a green alga.</title>
        <authorList>
            <person name="Arriola M.B."/>
            <person name="Velmurugan N."/>
            <person name="Zhang Y."/>
            <person name="Plunkett M.H."/>
            <person name="Hondzo H."/>
            <person name="Barney B.M."/>
        </authorList>
    </citation>
    <scope>NUCLEOTIDE SEQUENCE [LARGE SCALE GENOMIC DNA]</scope>
    <source>
        <strain evidence="2 3">SAG 241.80</strain>
    </source>
</reference>
<accession>A0A2P6V9T4</accession>
<keyword evidence="3" id="KW-1185">Reference proteome</keyword>
<dbReference type="EMBL" id="LHPF02000017">
    <property type="protein sequence ID" value="PSC70852.1"/>
    <property type="molecule type" value="Genomic_DNA"/>
</dbReference>
<name>A0A2P6V9T4_9CHLO</name>
<protein>
    <submittedName>
        <fullName evidence="2">Uncharacterized protein</fullName>
    </submittedName>
</protein>
<comment type="caution">
    <text evidence="2">The sequence shown here is derived from an EMBL/GenBank/DDBJ whole genome shotgun (WGS) entry which is preliminary data.</text>
</comment>
<evidence type="ECO:0000313" key="2">
    <source>
        <dbReference type="EMBL" id="PSC70852.1"/>
    </source>
</evidence>
<feature type="region of interest" description="Disordered" evidence="1">
    <location>
        <begin position="300"/>
        <end position="408"/>
    </location>
</feature>
<feature type="compositionally biased region" description="Low complexity" evidence="1">
    <location>
        <begin position="667"/>
        <end position="681"/>
    </location>
</feature>
<organism evidence="2 3">
    <name type="scientific">Micractinium conductrix</name>
    <dbReference type="NCBI Taxonomy" id="554055"/>
    <lineage>
        <taxon>Eukaryota</taxon>
        <taxon>Viridiplantae</taxon>
        <taxon>Chlorophyta</taxon>
        <taxon>core chlorophytes</taxon>
        <taxon>Trebouxiophyceae</taxon>
        <taxon>Chlorellales</taxon>
        <taxon>Chlorellaceae</taxon>
        <taxon>Chlorella clade</taxon>
        <taxon>Micractinium</taxon>
    </lineage>
</organism>
<dbReference type="Proteomes" id="UP000239649">
    <property type="component" value="Unassembled WGS sequence"/>
</dbReference>
<evidence type="ECO:0000256" key="1">
    <source>
        <dbReference type="SAM" id="MobiDB-lite"/>
    </source>
</evidence>
<feature type="region of interest" description="Disordered" evidence="1">
    <location>
        <begin position="1"/>
        <end position="49"/>
    </location>
</feature>